<accession>A0A140L366</accession>
<dbReference type="EMBL" id="LOEE01000042">
    <property type="protein sequence ID" value="KXG74991.1"/>
    <property type="molecule type" value="Genomic_DNA"/>
</dbReference>
<sequence>MELHQLFKIQDILENKIKNYVDIDENALGKENTFHLRFLAFQVKLGEIANLTKCYKYSNGNKEIPKDKLIFRYIDGMKFLLSIGNTHNFNIIDDSALILMMEELHPITLFSFIYDDIAALRHAIQIGNYVDALSIYIRLFSRYISLGKAFGLTFEEVYNHYISNYSS</sequence>
<dbReference type="AlphaFoldDB" id="A0A140L366"/>
<dbReference type="OrthoDB" id="1953982at2"/>
<gene>
    <name evidence="1" type="ORF">AN619_19610</name>
</gene>
<dbReference type="STRING" id="520762.AN619_19610"/>
<evidence type="ECO:0008006" key="3">
    <source>
        <dbReference type="Google" id="ProtNLM"/>
    </source>
</evidence>
<organism evidence="1 2">
    <name type="scientific">Thermotalea metallivorans</name>
    <dbReference type="NCBI Taxonomy" id="520762"/>
    <lineage>
        <taxon>Bacteria</taxon>
        <taxon>Bacillati</taxon>
        <taxon>Bacillota</taxon>
        <taxon>Clostridia</taxon>
        <taxon>Peptostreptococcales</taxon>
        <taxon>Thermotaleaceae</taxon>
        <taxon>Thermotalea</taxon>
    </lineage>
</organism>
<dbReference type="Gene3D" id="1.10.4010.10">
    <property type="entry name" value="Type II deoxyuridine triphosphatase"/>
    <property type="match status" value="1"/>
</dbReference>
<dbReference type="InterPro" id="IPR014871">
    <property type="entry name" value="dUTPase/dCTP_pyrophosphatase"/>
</dbReference>
<comment type="caution">
    <text evidence="1">The sequence shown here is derived from an EMBL/GenBank/DDBJ whole genome shotgun (WGS) entry which is preliminary data.</text>
</comment>
<protein>
    <recommendedName>
        <fullName evidence="3">dUTPase</fullName>
    </recommendedName>
</protein>
<evidence type="ECO:0000313" key="1">
    <source>
        <dbReference type="EMBL" id="KXG74991.1"/>
    </source>
</evidence>
<reference evidence="1 2" key="1">
    <citation type="submission" date="2015-12" db="EMBL/GenBank/DDBJ databases">
        <title>Draft genome sequence of the thermoanaerobe Thermotalea metallivorans, an isolate from the runoff channel of the Great Artesian Basin, Australia.</title>
        <authorList>
            <person name="Patel B.K."/>
        </authorList>
    </citation>
    <scope>NUCLEOTIDE SEQUENCE [LARGE SCALE GENOMIC DNA]</scope>
    <source>
        <strain evidence="1 2">B2-1</strain>
    </source>
</reference>
<proteinExistence type="predicted"/>
<dbReference type="Proteomes" id="UP000070456">
    <property type="component" value="Unassembled WGS sequence"/>
</dbReference>
<dbReference type="SUPFAM" id="SSF101386">
    <property type="entry name" value="all-alpha NTP pyrophosphatases"/>
    <property type="match status" value="1"/>
</dbReference>
<name>A0A140L366_9FIRM</name>
<evidence type="ECO:0000313" key="2">
    <source>
        <dbReference type="Proteomes" id="UP000070456"/>
    </source>
</evidence>
<dbReference type="CDD" id="cd11527">
    <property type="entry name" value="NTP-PPase_dUTPase"/>
    <property type="match status" value="1"/>
</dbReference>
<dbReference type="RefSeq" id="WP_068556507.1">
    <property type="nucleotide sequence ID" value="NZ_LOEE01000042.1"/>
</dbReference>
<keyword evidence="2" id="KW-1185">Reference proteome</keyword>
<dbReference type="Pfam" id="PF08761">
    <property type="entry name" value="dUTPase_2"/>
    <property type="match status" value="1"/>
</dbReference>